<dbReference type="AlphaFoldDB" id="A0A0G0HQV5"/>
<dbReference type="Proteomes" id="UP000034333">
    <property type="component" value="Unassembled WGS sequence"/>
</dbReference>
<evidence type="ECO:0000256" key="1">
    <source>
        <dbReference type="SAM" id="Phobius"/>
    </source>
</evidence>
<feature type="transmembrane region" description="Helical" evidence="1">
    <location>
        <begin position="33"/>
        <end position="51"/>
    </location>
</feature>
<keyword evidence="1" id="KW-1133">Transmembrane helix</keyword>
<reference evidence="2 3" key="1">
    <citation type="journal article" date="2015" name="Nature">
        <title>rRNA introns, odd ribosomes, and small enigmatic genomes across a large radiation of phyla.</title>
        <authorList>
            <person name="Brown C.T."/>
            <person name="Hug L.A."/>
            <person name="Thomas B.C."/>
            <person name="Sharon I."/>
            <person name="Castelle C.J."/>
            <person name="Singh A."/>
            <person name="Wilkins M.J."/>
            <person name="Williams K.H."/>
            <person name="Banfield J.F."/>
        </authorList>
    </citation>
    <scope>NUCLEOTIDE SEQUENCE [LARGE SCALE GENOMIC DNA]</scope>
</reference>
<feature type="transmembrane region" description="Helical" evidence="1">
    <location>
        <begin position="9"/>
        <end position="27"/>
    </location>
</feature>
<evidence type="ECO:0000313" key="2">
    <source>
        <dbReference type="EMBL" id="KKQ41005.1"/>
    </source>
</evidence>
<sequence>MGDNIIRHLVALAATIICLLSFYAGYIAGPRGWWWAAFSALIIYGGIYKLVNK</sequence>
<comment type="caution">
    <text evidence="2">The sequence shown here is derived from an EMBL/GenBank/DDBJ whole genome shotgun (WGS) entry which is preliminary data.</text>
</comment>
<proteinExistence type="predicted"/>
<keyword evidence="1" id="KW-0472">Membrane</keyword>
<evidence type="ECO:0000313" key="3">
    <source>
        <dbReference type="Proteomes" id="UP000034333"/>
    </source>
</evidence>
<protein>
    <submittedName>
        <fullName evidence="2">Uncharacterized protein</fullName>
    </submittedName>
</protein>
<name>A0A0G0HQV5_9BACT</name>
<organism evidence="2 3">
    <name type="scientific">Candidatus Magasanikbacteria bacterium GW2011_GWA2_37_8</name>
    <dbReference type="NCBI Taxonomy" id="1619036"/>
    <lineage>
        <taxon>Bacteria</taxon>
        <taxon>Candidatus Magasanikiibacteriota</taxon>
    </lineage>
</organism>
<accession>A0A0G0HQV5</accession>
<dbReference type="STRING" id="1619036.US58_C0007G0016"/>
<keyword evidence="1" id="KW-0812">Transmembrane</keyword>
<gene>
    <name evidence="2" type="ORF">US58_C0007G0016</name>
</gene>
<dbReference type="EMBL" id="LBTN01000007">
    <property type="protein sequence ID" value="KKQ41005.1"/>
    <property type="molecule type" value="Genomic_DNA"/>
</dbReference>